<dbReference type="OrthoDB" id="8938325at2759"/>
<feature type="signal peptide" evidence="3">
    <location>
        <begin position="1"/>
        <end position="17"/>
    </location>
</feature>
<sequence>MELFIFIVFQLLTEVQSYKSPTVKVSPDVIRESSSVKISCETPADVRASQCYFTINREEKNIKVSSSCQLELTGAEVLRWAGVKSPESVYINCYYTINERGVNKPSSNSPPATVTVLDSLQKPFISASDNDDQLFISCEIPLSVRADFICSLYTEDDVLLFHRVSQRSQSGGNLCVFYVSRSELFTQSVNSRQLSCVYSLKTEPEIRSPHSDTYTISNTIPITVTVTIRDKITTRDLPQAKLRASASVILERDTVELSCENTEDLKMEKCYFYINGRESNSKVSSSCQISLTGSQISVWSGGQSSSVRINCFYTVMKGQVQKPSAHSDPVTVTVQISTSTTTEHTTTTTATTTSQAVMSTSETTTPYSKTNPQSMTILSASTTEETIISTSTTTEHTTTTTATTTSRAVISTSETTTPYSKTNPQSMTITTKETIISMATSTQSALTAVSTAGPTQRSSQINTSSTTMAVIFTSEAPSSHRTVWVIVLVSSGVAVILSGLTGFAGLCWFASKKRRKQSKKLNEPIQETGTTGPGPAETYSLITYVPATSQPIAVEITSKVEKDGLKHPESHQDSTADPKDTRSFITSVNPIYQPSDALIDKKRKLRNTEENENVYHLYSTIPDKPVHSNTEDQVYSLLKM</sequence>
<feature type="region of interest" description="Disordered" evidence="1">
    <location>
        <begin position="560"/>
        <end position="582"/>
    </location>
</feature>
<accession>A0A6P6L046</accession>
<feature type="region of interest" description="Disordered" evidence="1">
    <location>
        <begin position="340"/>
        <end position="373"/>
    </location>
</feature>
<name>A0A6P6L046_CARAU</name>
<feature type="compositionally biased region" description="Low complexity" evidence="1">
    <location>
        <begin position="340"/>
        <end position="361"/>
    </location>
</feature>
<proteinExistence type="predicted"/>
<evidence type="ECO:0000256" key="2">
    <source>
        <dbReference type="SAM" id="Phobius"/>
    </source>
</evidence>
<feature type="compositionally biased region" description="Polar residues" evidence="1">
    <location>
        <begin position="362"/>
        <end position="373"/>
    </location>
</feature>
<keyword evidence="4" id="KW-1185">Reference proteome</keyword>
<reference evidence="5" key="1">
    <citation type="submission" date="2025-08" db="UniProtKB">
        <authorList>
            <consortium name="RefSeq"/>
        </authorList>
    </citation>
    <scope>IDENTIFICATION</scope>
    <source>
        <strain evidence="5">Wakin</strain>
        <tissue evidence="5">Muscle</tissue>
    </source>
</reference>
<dbReference type="AlphaFoldDB" id="A0A6P6L046"/>
<keyword evidence="2" id="KW-0472">Membrane</keyword>
<protein>
    <submittedName>
        <fullName evidence="5">Cell wall protein DAN4-like isoform X2</fullName>
    </submittedName>
</protein>
<feature type="chain" id="PRO_5028354944" evidence="3">
    <location>
        <begin position="18"/>
        <end position="640"/>
    </location>
</feature>
<gene>
    <name evidence="5" type="primary">LOC113055724</name>
</gene>
<dbReference type="Proteomes" id="UP000515129">
    <property type="component" value="Chromosome 36"/>
</dbReference>
<evidence type="ECO:0000313" key="5">
    <source>
        <dbReference type="RefSeq" id="XP_026077900.1"/>
    </source>
</evidence>
<evidence type="ECO:0000256" key="3">
    <source>
        <dbReference type="SAM" id="SignalP"/>
    </source>
</evidence>
<keyword evidence="2" id="KW-1133">Transmembrane helix</keyword>
<dbReference type="GeneID" id="113055724"/>
<evidence type="ECO:0000313" key="4">
    <source>
        <dbReference type="Proteomes" id="UP000515129"/>
    </source>
</evidence>
<evidence type="ECO:0000256" key="1">
    <source>
        <dbReference type="SAM" id="MobiDB-lite"/>
    </source>
</evidence>
<organism evidence="4 5">
    <name type="scientific">Carassius auratus</name>
    <name type="common">Goldfish</name>
    <dbReference type="NCBI Taxonomy" id="7957"/>
    <lineage>
        <taxon>Eukaryota</taxon>
        <taxon>Metazoa</taxon>
        <taxon>Chordata</taxon>
        <taxon>Craniata</taxon>
        <taxon>Vertebrata</taxon>
        <taxon>Euteleostomi</taxon>
        <taxon>Actinopterygii</taxon>
        <taxon>Neopterygii</taxon>
        <taxon>Teleostei</taxon>
        <taxon>Ostariophysi</taxon>
        <taxon>Cypriniformes</taxon>
        <taxon>Cyprinidae</taxon>
        <taxon>Cyprininae</taxon>
        <taxon>Carassius</taxon>
    </lineage>
</organism>
<keyword evidence="2" id="KW-0812">Transmembrane</keyword>
<keyword evidence="3" id="KW-0732">Signal</keyword>
<dbReference type="RefSeq" id="XP_026077900.1">
    <property type="nucleotide sequence ID" value="XM_026222115.1"/>
</dbReference>
<feature type="transmembrane region" description="Helical" evidence="2">
    <location>
        <begin position="483"/>
        <end position="510"/>
    </location>
</feature>